<feature type="region of interest" description="Disordered" evidence="3">
    <location>
        <begin position="205"/>
        <end position="235"/>
    </location>
</feature>
<feature type="compositionally biased region" description="Polar residues" evidence="3">
    <location>
        <begin position="1"/>
        <end position="10"/>
    </location>
</feature>
<dbReference type="GO" id="GO:0043565">
    <property type="term" value="F:sequence-specific DNA binding"/>
    <property type="evidence" value="ECO:0007669"/>
    <property type="project" value="InterPro"/>
</dbReference>
<feature type="compositionally biased region" description="Basic and acidic residues" evidence="3">
    <location>
        <begin position="14"/>
        <end position="23"/>
    </location>
</feature>
<feature type="region of interest" description="Disordered" evidence="3">
    <location>
        <begin position="1"/>
        <end position="43"/>
    </location>
</feature>
<evidence type="ECO:0000256" key="3">
    <source>
        <dbReference type="SAM" id="MobiDB-lite"/>
    </source>
</evidence>
<dbReference type="Gene3D" id="1.10.10.10">
    <property type="entry name" value="Winged helix-like DNA-binding domain superfamily/Winged helix DNA-binding domain"/>
    <property type="match status" value="1"/>
</dbReference>
<evidence type="ECO:0000259" key="4">
    <source>
        <dbReference type="PROSITE" id="PS50039"/>
    </source>
</evidence>
<name>A0AAV5A7I6_9AGAM</name>
<dbReference type="GO" id="GO:0005634">
    <property type="term" value="C:nucleus"/>
    <property type="evidence" value="ECO:0007669"/>
    <property type="project" value="UniProtKB-SubCell"/>
</dbReference>
<dbReference type="Pfam" id="PF00250">
    <property type="entry name" value="Forkhead"/>
    <property type="match status" value="1"/>
</dbReference>
<dbReference type="GO" id="GO:0003700">
    <property type="term" value="F:DNA-binding transcription factor activity"/>
    <property type="evidence" value="ECO:0007669"/>
    <property type="project" value="InterPro"/>
</dbReference>
<keyword evidence="2" id="KW-0539">Nucleus</keyword>
<dbReference type="InterPro" id="IPR036390">
    <property type="entry name" value="WH_DNA-bd_sf"/>
</dbReference>
<evidence type="ECO:0000256" key="1">
    <source>
        <dbReference type="ARBA" id="ARBA00023125"/>
    </source>
</evidence>
<gene>
    <name evidence="5" type="ORF">Clacol_002928</name>
</gene>
<dbReference type="PROSITE" id="PS50039">
    <property type="entry name" value="FORK_HEAD_3"/>
    <property type="match status" value="1"/>
</dbReference>
<protein>
    <recommendedName>
        <fullName evidence="4">Fork-head domain-containing protein</fullName>
    </recommendedName>
</protein>
<dbReference type="SUPFAM" id="SSF46785">
    <property type="entry name" value="Winged helix' DNA-binding domain"/>
    <property type="match status" value="1"/>
</dbReference>
<feature type="domain" description="Fork-head" evidence="4">
    <location>
        <begin position="111"/>
        <end position="195"/>
    </location>
</feature>
<proteinExistence type="predicted"/>
<dbReference type="AlphaFoldDB" id="A0AAV5A7I6"/>
<dbReference type="SMART" id="SM00339">
    <property type="entry name" value="FH"/>
    <property type="match status" value="1"/>
</dbReference>
<dbReference type="InterPro" id="IPR001766">
    <property type="entry name" value="Fork_head_dom"/>
</dbReference>
<dbReference type="Proteomes" id="UP001050691">
    <property type="component" value="Unassembled WGS sequence"/>
</dbReference>
<keyword evidence="6" id="KW-1185">Reference proteome</keyword>
<feature type="DNA-binding region" description="Fork-head" evidence="2">
    <location>
        <begin position="111"/>
        <end position="195"/>
    </location>
</feature>
<keyword evidence="1 2" id="KW-0238">DNA-binding</keyword>
<reference evidence="5" key="1">
    <citation type="submission" date="2021-10" db="EMBL/GenBank/DDBJ databases">
        <title>De novo Genome Assembly of Clathrus columnatus (Basidiomycota, Fungi) Using Illumina and Nanopore Sequence Data.</title>
        <authorList>
            <person name="Ogiso-Tanaka E."/>
            <person name="Itagaki H."/>
            <person name="Hosoya T."/>
            <person name="Hosaka K."/>
        </authorList>
    </citation>
    <scope>NUCLEOTIDE SEQUENCE</scope>
    <source>
        <strain evidence="5">MO-923</strain>
    </source>
</reference>
<sequence>MSSSPYTNFSPEYFPKETHDTRKSSTYRNSPRGETLPSIFSPDSYHLIDNDNHTYPANIKPMPDGRFPNRAYYPSSYHQQQFDAMASNSPLLFEEREAMGLNSLAGDLYDPPRYSMPVLIECAILGSPQLKLTYGELRITLKTRFRHFQREENEGSKSWERTLMQNLSKKERFMIIERASYQASLQGGYWTINPNVPPYNHNPKRTSIKKGQKSSSFMRISPNDDIGSPRRHMHMDPSAADSYGELGGSYSLFPSISTSTFEGSVSRRNQTYIRLPLPQPNPREARITSPRHWKLVAGH</sequence>
<evidence type="ECO:0000313" key="5">
    <source>
        <dbReference type="EMBL" id="GJJ08709.1"/>
    </source>
</evidence>
<evidence type="ECO:0000313" key="6">
    <source>
        <dbReference type="Proteomes" id="UP001050691"/>
    </source>
</evidence>
<dbReference type="EMBL" id="BPWL01000003">
    <property type="protein sequence ID" value="GJJ08709.1"/>
    <property type="molecule type" value="Genomic_DNA"/>
</dbReference>
<dbReference type="InterPro" id="IPR036388">
    <property type="entry name" value="WH-like_DNA-bd_sf"/>
</dbReference>
<comment type="caution">
    <text evidence="5">The sequence shown here is derived from an EMBL/GenBank/DDBJ whole genome shotgun (WGS) entry which is preliminary data.</text>
</comment>
<organism evidence="5 6">
    <name type="scientific">Clathrus columnatus</name>
    <dbReference type="NCBI Taxonomy" id="1419009"/>
    <lineage>
        <taxon>Eukaryota</taxon>
        <taxon>Fungi</taxon>
        <taxon>Dikarya</taxon>
        <taxon>Basidiomycota</taxon>
        <taxon>Agaricomycotina</taxon>
        <taxon>Agaricomycetes</taxon>
        <taxon>Phallomycetidae</taxon>
        <taxon>Phallales</taxon>
        <taxon>Clathraceae</taxon>
        <taxon>Clathrus</taxon>
    </lineage>
</organism>
<comment type="subcellular location">
    <subcellularLocation>
        <location evidence="2">Nucleus</location>
    </subcellularLocation>
</comment>
<evidence type="ECO:0000256" key="2">
    <source>
        <dbReference type="PROSITE-ProRule" id="PRU00089"/>
    </source>
</evidence>
<accession>A0AAV5A7I6</accession>